<dbReference type="Proteomes" id="UP000681722">
    <property type="component" value="Unassembled WGS sequence"/>
</dbReference>
<accession>A0A815XWJ4</accession>
<feature type="compositionally biased region" description="Polar residues" evidence="1">
    <location>
        <begin position="21"/>
        <end position="32"/>
    </location>
</feature>
<dbReference type="EMBL" id="CAJNOQ010028562">
    <property type="protein sequence ID" value="CAF1562440.1"/>
    <property type="molecule type" value="Genomic_DNA"/>
</dbReference>
<feature type="region of interest" description="Disordered" evidence="1">
    <location>
        <begin position="1"/>
        <end position="97"/>
    </location>
</feature>
<feature type="compositionally biased region" description="Basic and acidic residues" evidence="1">
    <location>
        <begin position="1"/>
        <end position="11"/>
    </location>
</feature>
<dbReference type="Proteomes" id="UP000663829">
    <property type="component" value="Unassembled WGS sequence"/>
</dbReference>
<evidence type="ECO:0000256" key="1">
    <source>
        <dbReference type="SAM" id="MobiDB-lite"/>
    </source>
</evidence>
<comment type="caution">
    <text evidence="2">The sequence shown here is derived from an EMBL/GenBank/DDBJ whole genome shotgun (WGS) entry which is preliminary data.</text>
</comment>
<keyword evidence="4" id="KW-1185">Reference proteome</keyword>
<feature type="non-terminal residue" evidence="2">
    <location>
        <position position="1"/>
    </location>
</feature>
<evidence type="ECO:0000313" key="2">
    <source>
        <dbReference type="EMBL" id="CAF1562440.1"/>
    </source>
</evidence>
<organism evidence="2 4">
    <name type="scientific">Didymodactylos carnosus</name>
    <dbReference type="NCBI Taxonomy" id="1234261"/>
    <lineage>
        <taxon>Eukaryota</taxon>
        <taxon>Metazoa</taxon>
        <taxon>Spiralia</taxon>
        <taxon>Gnathifera</taxon>
        <taxon>Rotifera</taxon>
        <taxon>Eurotatoria</taxon>
        <taxon>Bdelloidea</taxon>
        <taxon>Philodinida</taxon>
        <taxon>Philodinidae</taxon>
        <taxon>Didymodactylos</taxon>
    </lineage>
</organism>
<gene>
    <name evidence="2" type="ORF">GPM918_LOCUS39847</name>
    <name evidence="3" type="ORF">SRO942_LOCUS40755</name>
</gene>
<protein>
    <submittedName>
        <fullName evidence="2">Uncharacterized protein</fullName>
    </submittedName>
</protein>
<dbReference type="AlphaFoldDB" id="A0A815XWJ4"/>
<name>A0A815XWJ4_9BILA</name>
<evidence type="ECO:0000313" key="4">
    <source>
        <dbReference type="Proteomes" id="UP000663829"/>
    </source>
</evidence>
<feature type="compositionally biased region" description="Polar residues" evidence="1">
    <location>
        <begin position="75"/>
        <end position="93"/>
    </location>
</feature>
<feature type="compositionally biased region" description="Polar residues" evidence="1">
    <location>
        <begin position="52"/>
        <end position="63"/>
    </location>
</feature>
<proteinExistence type="predicted"/>
<evidence type="ECO:0000313" key="3">
    <source>
        <dbReference type="EMBL" id="CAF4424015.1"/>
    </source>
</evidence>
<reference evidence="2" key="1">
    <citation type="submission" date="2021-02" db="EMBL/GenBank/DDBJ databases">
        <authorList>
            <person name="Nowell W R."/>
        </authorList>
    </citation>
    <scope>NUCLEOTIDE SEQUENCE</scope>
</reference>
<dbReference type="EMBL" id="CAJOBC010094327">
    <property type="protein sequence ID" value="CAF4424015.1"/>
    <property type="molecule type" value="Genomic_DNA"/>
</dbReference>
<sequence length="162" mass="18144">MFNISDSDHQSPLKSKGPMKSTGSIQPSSQLLTPKRYMSTHAEERDIEVENVQLNSLPPNNGQDDIRKSMIDLSKITSNKTDPLENQENNSDCKVSDDDADVECTIHEITRRNSTYDNFSLSTIEKSKSTRPEQKSVENNLHLTNLLGGTIPQVTPRNLSSR</sequence>